<dbReference type="PANTHER" id="PTHR30580:SF1">
    <property type="entry name" value="COMF OPERON PROTEIN 1"/>
    <property type="match status" value="1"/>
</dbReference>
<gene>
    <name evidence="5" type="ORF">UT11_C0002G0013</name>
</gene>
<dbReference type="Gene3D" id="3.40.50.300">
    <property type="entry name" value="P-loop containing nucleotide triphosphate hydrolases"/>
    <property type="match status" value="1"/>
</dbReference>
<sequence length="511" mass="58748">MIAQIVPIKKIRSNLELLSYLVPESLQANIRVGQRVIVPFRSSQIVGLVWQIDQFTSADQVSRKLKSITQLIDQTEFIDLNLRRLIDWVAEYYITPRPTVLASAIPELFYRLNRRARPVKILSQNQNQAQQLILAPYLNYPRMDQLRSRSDFIEYSQSLSHQEQIQIWQKVASGEQVVVFGTYQPVYLPFKNLRQITIFEPENDLFKYEQNPKVHISVVAKKLAEIHGSKLVIKSYASVSSSSSSIQVANISSEKRLINFQTDSWLESRLAKNRRVIIFYNVYDIKEGESRFGIKSLKADLAKRFPDLKIAIIDRDIDLRQNLDAFQIIIGTAKMLYLSKIIKGDLLVPIIDPLLDRPDFQPNKILAQINKLGRFSQSILIQTKKPDHPFIAAIRLGSITEYLADVKQKKQKLGQFPYGFWIRLTYSDQSAEICIHETEKLVQDLTSHLGGVIDVFGPTLSISQSKTKKHRYSILVKVRDDHTGSSLRDIRAVFLKLKKPWSIDPHPVNLV</sequence>
<name>A0A0G0NXQ0_9BACT</name>
<dbReference type="EMBL" id="LBVO01000002">
    <property type="protein sequence ID" value="KKQ90609.1"/>
    <property type="molecule type" value="Genomic_DNA"/>
</dbReference>
<dbReference type="InterPro" id="IPR027417">
    <property type="entry name" value="P-loop_NTPase"/>
</dbReference>
<comment type="caution">
    <text evidence="5">The sequence shown here is derived from an EMBL/GenBank/DDBJ whole genome shotgun (WGS) entry which is preliminary data.</text>
</comment>
<keyword evidence="2" id="KW-0067">ATP-binding</keyword>
<reference evidence="5 6" key="1">
    <citation type="journal article" date="2015" name="Nature">
        <title>rRNA introns, odd ribosomes, and small enigmatic genomes across a large radiation of phyla.</title>
        <authorList>
            <person name="Brown C.T."/>
            <person name="Hug L.A."/>
            <person name="Thomas B.C."/>
            <person name="Sharon I."/>
            <person name="Castelle C.J."/>
            <person name="Singh A."/>
            <person name="Wilkins M.J."/>
            <person name="Williams K.H."/>
            <person name="Banfield J.F."/>
        </authorList>
    </citation>
    <scope>NUCLEOTIDE SEQUENCE [LARGE SCALE GENOMIC DNA]</scope>
</reference>
<dbReference type="GO" id="GO:0006270">
    <property type="term" value="P:DNA replication initiation"/>
    <property type="evidence" value="ECO:0007669"/>
    <property type="project" value="TreeGrafter"/>
</dbReference>
<dbReference type="Pfam" id="PF17764">
    <property type="entry name" value="PriA_3primeBD"/>
    <property type="match status" value="1"/>
</dbReference>
<organism evidence="5 6">
    <name type="scientific">Berkelbacteria bacterium GW2011_GWA2_38_9</name>
    <dbReference type="NCBI Taxonomy" id="1618334"/>
    <lineage>
        <taxon>Bacteria</taxon>
        <taxon>Candidatus Berkelbacteria</taxon>
    </lineage>
</organism>
<dbReference type="GO" id="GO:0006310">
    <property type="term" value="P:DNA recombination"/>
    <property type="evidence" value="ECO:0007669"/>
    <property type="project" value="TreeGrafter"/>
</dbReference>
<evidence type="ECO:0000256" key="3">
    <source>
        <dbReference type="ARBA" id="ARBA00023125"/>
    </source>
</evidence>
<protein>
    <submittedName>
        <fullName evidence="5">Primosome assembly protein PriA</fullName>
    </submittedName>
</protein>
<dbReference type="Proteomes" id="UP000033934">
    <property type="component" value="Unassembled WGS sequence"/>
</dbReference>
<dbReference type="AlphaFoldDB" id="A0A0G0NXQ0"/>
<dbReference type="InterPro" id="IPR041222">
    <property type="entry name" value="PriA_3primeBD"/>
</dbReference>
<proteinExistence type="predicted"/>
<dbReference type="GO" id="GO:0006302">
    <property type="term" value="P:double-strand break repair"/>
    <property type="evidence" value="ECO:0007669"/>
    <property type="project" value="TreeGrafter"/>
</dbReference>
<dbReference type="InterPro" id="IPR042115">
    <property type="entry name" value="PriA_3primeBD_sf"/>
</dbReference>
<keyword evidence="3" id="KW-0238">DNA-binding</keyword>
<accession>A0A0G0NXQ0</accession>
<feature type="domain" description="Primosomal protein N' 3' DNA-binding" evidence="4">
    <location>
        <begin position="16"/>
        <end position="106"/>
    </location>
</feature>
<evidence type="ECO:0000256" key="2">
    <source>
        <dbReference type="ARBA" id="ARBA00022840"/>
    </source>
</evidence>
<evidence type="ECO:0000313" key="6">
    <source>
        <dbReference type="Proteomes" id="UP000033934"/>
    </source>
</evidence>
<evidence type="ECO:0000313" key="5">
    <source>
        <dbReference type="EMBL" id="KKQ90609.1"/>
    </source>
</evidence>
<evidence type="ECO:0000259" key="4">
    <source>
        <dbReference type="Pfam" id="PF17764"/>
    </source>
</evidence>
<keyword evidence="1" id="KW-0547">Nucleotide-binding</keyword>
<dbReference type="Gene3D" id="3.40.1440.60">
    <property type="entry name" value="PriA, 3(prime) DNA-binding domain"/>
    <property type="match status" value="1"/>
</dbReference>
<dbReference type="PANTHER" id="PTHR30580">
    <property type="entry name" value="PRIMOSOMAL PROTEIN N"/>
    <property type="match status" value="1"/>
</dbReference>
<dbReference type="GO" id="GO:0003677">
    <property type="term" value="F:DNA binding"/>
    <property type="evidence" value="ECO:0007669"/>
    <property type="project" value="UniProtKB-KW"/>
</dbReference>
<dbReference type="GO" id="GO:0043138">
    <property type="term" value="F:3'-5' DNA helicase activity"/>
    <property type="evidence" value="ECO:0007669"/>
    <property type="project" value="TreeGrafter"/>
</dbReference>
<evidence type="ECO:0000256" key="1">
    <source>
        <dbReference type="ARBA" id="ARBA00022741"/>
    </source>
</evidence>
<dbReference type="GO" id="GO:0005524">
    <property type="term" value="F:ATP binding"/>
    <property type="evidence" value="ECO:0007669"/>
    <property type="project" value="UniProtKB-KW"/>
</dbReference>